<dbReference type="PROSITE" id="PS51186">
    <property type="entry name" value="GNAT"/>
    <property type="match status" value="1"/>
</dbReference>
<organism evidence="4 5">
    <name type="scientific">Microcella daejeonensis</name>
    <dbReference type="NCBI Taxonomy" id="2994971"/>
    <lineage>
        <taxon>Bacteria</taxon>
        <taxon>Bacillati</taxon>
        <taxon>Actinomycetota</taxon>
        <taxon>Actinomycetes</taxon>
        <taxon>Micrococcales</taxon>
        <taxon>Microbacteriaceae</taxon>
        <taxon>Microcella</taxon>
    </lineage>
</organism>
<protein>
    <submittedName>
        <fullName evidence="4">N-acetyltransferase</fullName>
    </submittedName>
</protein>
<dbReference type="KEGG" id="mdb:OVN18_00490"/>
<dbReference type="AlphaFoldDB" id="A0A9E8ML05"/>
<dbReference type="GO" id="GO:0016747">
    <property type="term" value="F:acyltransferase activity, transferring groups other than amino-acyl groups"/>
    <property type="evidence" value="ECO:0007669"/>
    <property type="project" value="InterPro"/>
</dbReference>
<dbReference type="SUPFAM" id="SSF55729">
    <property type="entry name" value="Acyl-CoA N-acyltransferases (Nat)"/>
    <property type="match status" value="1"/>
</dbReference>
<dbReference type="InterPro" id="IPR016181">
    <property type="entry name" value="Acyl_CoA_acyltransferase"/>
</dbReference>
<dbReference type="PANTHER" id="PTHR43877">
    <property type="entry name" value="AMINOALKYLPHOSPHONATE N-ACETYLTRANSFERASE-RELATED-RELATED"/>
    <property type="match status" value="1"/>
</dbReference>
<evidence type="ECO:0000256" key="1">
    <source>
        <dbReference type="ARBA" id="ARBA00022679"/>
    </source>
</evidence>
<gene>
    <name evidence="4" type="ORF">OVN18_00490</name>
</gene>
<accession>A0A9E8ML05</accession>
<dbReference type="EMBL" id="CP113089">
    <property type="protein sequence ID" value="WAB81540.1"/>
    <property type="molecule type" value="Genomic_DNA"/>
</dbReference>
<keyword evidence="1" id="KW-0808">Transferase</keyword>
<evidence type="ECO:0000313" key="4">
    <source>
        <dbReference type="EMBL" id="WAB81540.1"/>
    </source>
</evidence>
<dbReference type="Proteomes" id="UP001164706">
    <property type="component" value="Chromosome"/>
</dbReference>
<keyword evidence="5" id="KW-1185">Reference proteome</keyword>
<dbReference type="PANTHER" id="PTHR43877:SF2">
    <property type="entry name" value="AMINOALKYLPHOSPHONATE N-ACETYLTRANSFERASE-RELATED"/>
    <property type="match status" value="1"/>
</dbReference>
<evidence type="ECO:0000256" key="2">
    <source>
        <dbReference type="ARBA" id="ARBA00023315"/>
    </source>
</evidence>
<evidence type="ECO:0000259" key="3">
    <source>
        <dbReference type="PROSITE" id="PS51186"/>
    </source>
</evidence>
<dbReference type="InterPro" id="IPR050832">
    <property type="entry name" value="Bact_Acetyltransf"/>
</dbReference>
<reference evidence="4" key="1">
    <citation type="submission" date="2022-11" db="EMBL/GenBank/DDBJ databases">
        <title>Description of Microcella daejonensis nov. sp, isolated from riverside soil.</title>
        <authorList>
            <person name="Molina K.M."/>
            <person name="Kim S.B."/>
        </authorList>
    </citation>
    <scope>NUCLEOTIDE SEQUENCE</scope>
    <source>
        <strain evidence="4">MMS21-STM12</strain>
    </source>
</reference>
<feature type="domain" description="N-acetyltransferase" evidence="3">
    <location>
        <begin position="2"/>
        <end position="162"/>
    </location>
</feature>
<sequence>MVTFRPARTTDPAAAALLAQYFDARAEGFPVEQGPYRCPVPVEADFVEPHGVLLIVEGENLAGEPADVGCGGIRTVPDGPLGPRRELKHLWVQPHTRRLGYGRALVDELERRARAMGAAELVLDTHTAQAAAGALYARLGFVSIPAYNDNPNATVWLGKPLD</sequence>
<dbReference type="RefSeq" id="WP_267781309.1">
    <property type="nucleotide sequence ID" value="NZ_CP113089.1"/>
</dbReference>
<dbReference type="Pfam" id="PF00583">
    <property type="entry name" value="Acetyltransf_1"/>
    <property type="match status" value="1"/>
</dbReference>
<dbReference type="CDD" id="cd04301">
    <property type="entry name" value="NAT_SF"/>
    <property type="match status" value="1"/>
</dbReference>
<name>A0A9E8ML05_9MICO</name>
<dbReference type="Gene3D" id="3.40.630.30">
    <property type="match status" value="1"/>
</dbReference>
<proteinExistence type="predicted"/>
<dbReference type="InterPro" id="IPR000182">
    <property type="entry name" value="GNAT_dom"/>
</dbReference>
<keyword evidence="2" id="KW-0012">Acyltransferase</keyword>
<evidence type="ECO:0000313" key="5">
    <source>
        <dbReference type="Proteomes" id="UP001164706"/>
    </source>
</evidence>